<feature type="transmembrane region" description="Helical" evidence="9">
    <location>
        <begin position="364"/>
        <end position="383"/>
    </location>
</feature>
<dbReference type="OrthoDB" id="3404679at2"/>
<keyword evidence="13" id="KW-1185">Reference proteome</keyword>
<dbReference type="InterPro" id="IPR036514">
    <property type="entry name" value="SGNH_hydro_sf"/>
</dbReference>
<evidence type="ECO:0000256" key="2">
    <source>
        <dbReference type="ARBA" id="ARBA00022475"/>
    </source>
</evidence>
<feature type="compositionally biased region" description="Pro residues" evidence="8">
    <location>
        <begin position="1"/>
        <end position="20"/>
    </location>
</feature>
<accession>A0A561UF66</accession>
<comment type="subcellular location">
    <subcellularLocation>
        <location evidence="1">Cell membrane</location>
        <topology evidence="1">Multi-pass membrane protein</topology>
    </subcellularLocation>
</comment>
<feature type="domain" description="SGNH" evidence="11">
    <location>
        <begin position="453"/>
        <end position="660"/>
    </location>
</feature>
<dbReference type="Pfam" id="PF19040">
    <property type="entry name" value="SGNH"/>
    <property type="match status" value="1"/>
</dbReference>
<evidence type="ECO:0000256" key="8">
    <source>
        <dbReference type="SAM" id="MobiDB-lite"/>
    </source>
</evidence>
<dbReference type="RefSeq" id="WP_145904494.1">
    <property type="nucleotide sequence ID" value="NZ_BAAAMZ010000013.1"/>
</dbReference>
<evidence type="ECO:0000256" key="5">
    <source>
        <dbReference type="ARBA" id="ARBA00022989"/>
    </source>
</evidence>
<dbReference type="SUPFAM" id="SSF52266">
    <property type="entry name" value="SGNH hydrolase"/>
    <property type="match status" value="1"/>
</dbReference>
<evidence type="ECO:0000313" key="13">
    <source>
        <dbReference type="Proteomes" id="UP000317940"/>
    </source>
</evidence>
<keyword evidence="3" id="KW-0808">Transferase</keyword>
<evidence type="ECO:0000259" key="10">
    <source>
        <dbReference type="Pfam" id="PF01757"/>
    </source>
</evidence>
<feature type="domain" description="Acyltransferase 3" evidence="10">
    <location>
        <begin position="57"/>
        <end position="406"/>
    </location>
</feature>
<evidence type="ECO:0000256" key="7">
    <source>
        <dbReference type="ARBA" id="ARBA00023315"/>
    </source>
</evidence>
<evidence type="ECO:0000259" key="11">
    <source>
        <dbReference type="Pfam" id="PF19040"/>
    </source>
</evidence>
<feature type="transmembrane region" description="Helical" evidence="9">
    <location>
        <begin position="290"/>
        <end position="310"/>
    </location>
</feature>
<evidence type="ECO:0000256" key="1">
    <source>
        <dbReference type="ARBA" id="ARBA00004651"/>
    </source>
</evidence>
<organism evidence="12 13">
    <name type="scientific">Kitasatospora viridis</name>
    <dbReference type="NCBI Taxonomy" id="281105"/>
    <lineage>
        <taxon>Bacteria</taxon>
        <taxon>Bacillati</taxon>
        <taxon>Actinomycetota</taxon>
        <taxon>Actinomycetes</taxon>
        <taxon>Kitasatosporales</taxon>
        <taxon>Streptomycetaceae</taxon>
        <taxon>Kitasatospora</taxon>
    </lineage>
</organism>
<dbReference type="GO" id="GO:0005886">
    <property type="term" value="C:plasma membrane"/>
    <property type="evidence" value="ECO:0007669"/>
    <property type="project" value="UniProtKB-SubCell"/>
</dbReference>
<dbReference type="InterPro" id="IPR002656">
    <property type="entry name" value="Acyl_transf_3_dom"/>
</dbReference>
<feature type="region of interest" description="Disordered" evidence="8">
    <location>
        <begin position="1"/>
        <end position="48"/>
    </location>
</feature>
<feature type="transmembrane region" description="Helical" evidence="9">
    <location>
        <begin position="389"/>
        <end position="409"/>
    </location>
</feature>
<dbReference type="Pfam" id="PF01757">
    <property type="entry name" value="Acyl_transf_3"/>
    <property type="match status" value="1"/>
</dbReference>
<dbReference type="InterPro" id="IPR050879">
    <property type="entry name" value="Acyltransferase_3"/>
</dbReference>
<dbReference type="PANTHER" id="PTHR23028:SF53">
    <property type="entry name" value="ACYL_TRANSF_3 DOMAIN-CONTAINING PROTEIN"/>
    <property type="match status" value="1"/>
</dbReference>
<dbReference type="Gene3D" id="3.40.50.1110">
    <property type="entry name" value="SGNH hydrolase"/>
    <property type="match status" value="1"/>
</dbReference>
<name>A0A561UF66_9ACTN</name>
<feature type="transmembrane region" description="Helical" evidence="9">
    <location>
        <begin position="322"/>
        <end position="343"/>
    </location>
</feature>
<evidence type="ECO:0000256" key="3">
    <source>
        <dbReference type="ARBA" id="ARBA00022679"/>
    </source>
</evidence>
<feature type="transmembrane region" description="Helical" evidence="9">
    <location>
        <begin position="217"/>
        <end position="236"/>
    </location>
</feature>
<evidence type="ECO:0000256" key="9">
    <source>
        <dbReference type="SAM" id="Phobius"/>
    </source>
</evidence>
<dbReference type="AlphaFoldDB" id="A0A561UF66"/>
<feature type="transmembrane region" description="Helical" evidence="9">
    <location>
        <begin position="421"/>
        <end position="439"/>
    </location>
</feature>
<feature type="transmembrane region" description="Helical" evidence="9">
    <location>
        <begin position="122"/>
        <end position="145"/>
    </location>
</feature>
<feature type="transmembrane region" description="Helical" evidence="9">
    <location>
        <begin position="248"/>
        <end position="269"/>
    </location>
</feature>
<dbReference type="GO" id="GO:0009103">
    <property type="term" value="P:lipopolysaccharide biosynthetic process"/>
    <property type="evidence" value="ECO:0007669"/>
    <property type="project" value="TreeGrafter"/>
</dbReference>
<gene>
    <name evidence="12" type="ORF">FHX73_111805</name>
</gene>
<dbReference type="InterPro" id="IPR043968">
    <property type="entry name" value="SGNH"/>
</dbReference>
<evidence type="ECO:0000256" key="4">
    <source>
        <dbReference type="ARBA" id="ARBA00022692"/>
    </source>
</evidence>
<dbReference type="GO" id="GO:0016747">
    <property type="term" value="F:acyltransferase activity, transferring groups other than amino-acyl groups"/>
    <property type="evidence" value="ECO:0007669"/>
    <property type="project" value="InterPro"/>
</dbReference>
<evidence type="ECO:0000256" key="6">
    <source>
        <dbReference type="ARBA" id="ARBA00023136"/>
    </source>
</evidence>
<dbReference type="PANTHER" id="PTHR23028">
    <property type="entry name" value="ACETYLTRANSFERASE"/>
    <property type="match status" value="1"/>
</dbReference>
<sequence>MKAAPEPPGTAADSPPPPQGGEPDGADAGQQQSGEPGAQQREPKGRPPVVGYRGYFPAVDGLRGLAILSVLLYHTSWFSNGLFGVDVFMVLSGFLITLLLLREKHATGRIRIFAFYVRRFKRLTPALVVTLLLTVGAAFLCGTLPEVKDLSWQAVAALGQFANWAQISHGQAYWTGFGQVDALGHMWSLSITEQFYLVWPLVLTVLLWVCRRSTVAVTVLLLLLLGGAATVAPLLYNGSNSDALYLSTQVRAVGFVAGGAGAAIVHAVHLRRARKGYVRPAPGESAAGRAGFGTVLLTLLGLLALGALVAASVVTGSYHEPWLYTGGIAGVAVVASVLTACLCHDRGPLVRVFSFGPLVEIGKMSYAMYLIHLPIYWLLLKAVPTIRPYALLLVGGLFSWLFSLLLHYVVTERVRQLRWRLPKAVPILAVSCAAVVFGAQELPKYYAAQMRPDGKPVVLTLGDSLANDYASALAEHGAGKFAVVDDGVPGCGVMGSTKVEDATRIVHAITPACRAWNRVWAQEIGSSSPSVIVVHLDWDATAQLVDGRWLTPCDEAYRERYLNQLDLAATVWADAAPKAPVLVSNDRDRTGAVPTLWGHCYNQILTSFVVAHSPQVRLLDLQGALCPGGRCRTETPGGEDLFKDSVHFTDDGLDYITPFLESNITAALAKQPPPQP</sequence>
<dbReference type="Proteomes" id="UP000317940">
    <property type="component" value="Unassembled WGS sequence"/>
</dbReference>
<comment type="caution">
    <text evidence="12">The sequence shown here is derived from an EMBL/GenBank/DDBJ whole genome shotgun (WGS) entry which is preliminary data.</text>
</comment>
<feature type="transmembrane region" description="Helical" evidence="9">
    <location>
        <begin position="81"/>
        <end position="101"/>
    </location>
</feature>
<dbReference type="EMBL" id="VIWT01000001">
    <property type="protein sequence ID" value="TWF98003.1"/>
    <property type="molecule type" value="Genomic_DNA"/>
</dbReference>
<keyword evidence="7" id="KW-0012">Acyltransferase</keyword>
<protein>
    <submittedName>
        <fullName evidence="12">Peptidoglycan/LPS O-acetylase OafA/YrhL</fullName>
    </submittedName>
</protein>
<feature type="transmembrane region" description="Helical" evidence="9">
    <location>
        <begin position="194"/>
        <end position="210"/>
    </location>
</feature>
<keyword evidence="6 9" id="KW-0472">Membrane</keyword>
<evidence type="ECO:0000313" key="12">
    <source>
        <dbReference type="EMBL" id="TWF98003.1"/>
    </source>
</evidence>
<keyword evidence="5 9" id="KW-1133">Transmembrane helix</keyword>
<keyword evidence="4 9" id="KW-0812">Transmembrane</keyword>
<reference evidence="12 13" key="1">
    <citation type="submission" date="2019-06" db="EMBL/GenBank/DDBJ databases">
        <title>Sequencing the genomes of 1000 actinobacteria strains.</title>
        <authorList>
            <person name="Klenk H.-P."/>
        </authorList>
    </citation>
    <scope>NUCLEOTIDE SEQUENCE [LARGE SCALE GENOMIC DNA]</scope>
    <source>
        <strain evidence="12 13">DSM 44826</strain>
    </source>
</reference>
<proteinExistence type="predicted"/>
<keyword evidence="2" id="KW-1003">Cell membrane</keyword>